<evidence type="ECO:0000256" key="1">
    <source>
        <dbReference type="SAM" id="Phobius"/>
    </source>
</evidence>
<evidence type="ECO:0000313" key="4">
    <source>
        <dbReference type="Proteomes" id="UP001480955"/>
    </source>
</evidence>
<dbReference type="RefSeq" id="WP_350394337.1">
    <property type="nucleotide sequence ID" value="NZ_JBELQE010000061.1"/>
</dbReference>
<keyword evidence="4" id="KW-1185">Reference proteome</keyword>
<feature type="chain" id="PRO_5046435802" evidence="2">
    <location>
        <begin position="36"/>
        <end position="195"/>
    </location>
</feature>
<name>A0ABV1QLU8_9HYPH</name>
<proteinExistence type="predicted"/>
<dbReference type="Proteomes" id="UP001480955">
    <property type="component" value="Unassembled WGS sequence"/>
</dbReference>
<sequence length="195" mass="19557">MTPTADFARTVARVVLVGPALPPLLLLGGCAPAHAAALAVADAALFVLPWGDAVLALAQGLAALLTPVLVAALAAALARFGGPLRLLLTQALVERLVRNATDFALNAVAGAVRGRRLTVSVGSAVIARAVQRALDQAPAWLIRAAGGGEGVAEKVFRSLPLEAAATAGNTLEPALERALGSGSAREAARGGRETA</sequence>
<feature type="signal peptide" evidence="2">
    <location>
        <begin position="1"/>
        <end position="35"/>
    </location>
</feature>
<organism evidence="3 4">
    <name type="scientific">Methylorubrum podarium</name>
    <dbReference type="NCBI Taxonomy" id="200476"/>
    <lineage>
        <taxon>Bacteria</taxon>
        <taxon>Pseudomonadati</taxon>
        <taxon>Pseudomonadota</taxon>
        <taxon>Alphaproteobacteria</taxon>
        <taxon>Hyphomicrobiales</taxon>
        <taxon>Methylobacteriaceae</taxon>
        <taxon>Methylorubrum</taxon>
    </lineage>
</organism>
<keyword evidence="1" id="KW-0472">Membrane</keyword>
<evidence type="ECO:0000313" key="3">
    <source>
        <dbReference type="EMBL" id="MER2250352.1"/>
    </source>
</evidence>
<gene>
    <name evidence="3" type="ORF">ABS772_10560</name>
</gene>
<evidence type="ECO:0000256" key="2">
    <source>
        <dbReference type="SAM" id="SignalP"/>
    </source>
</evidence>
<keyword evidence="1" id="KW-0812">Transmembrane</keyword>
<dbReference type="EMBL" id="JBELQE010000061">
    <property type="protein sequence ID" value="MER2250352.1"/>
    <property type="molecule type" value="Genomic_DNA"/>
</dbReference>
<keyword evidence="1" id="KW-1133">Transmembrane helix</keyword>
<feature type="transmembrane region" description="Helical" evidence="1">
    <location>
        <begin position="54"/>
        <end position="78"/>
    </location>
</feature>
<keyword evidence="2" id="KW-0732">Signal</keyword>
<accession>A0ABV1QLU8</accession>
<protein>
    <submittedName>
        <fullName evidence="3">Uncharacterized protein</fullName>
    </submittedName>
</protein>
<comment type="caution">
    <text evidence="3">The sequence shown here is derived from an EMBL/GenBank/DDBJ whole genome shotgun (WGS) entry which is preliminary data.</text>
</comment>
<reference evidence="3 4" key="1">
    <citation type="submission" date="2024-06" db="EMBL/GenBank/DDBJ databases">
        <authorList>
            <person name="Campbell A.G."/>
        </authorList>
    </citation>
    <scope>NUCLEOTIDE SEQUENCE [LARGE SCALE GENOMIC DNA]</scope>
    <source>
        <strain evidence="3 4">EM12</strain>
    </source>
</reference>